<dbReference type="PANTHER" id="PTHR46268">
    <property type="entry name" value="STRESS RESPONSE PROTEIN NHAX"/>
    <property type="match status" value="1"/>
</dbReference>
<sequence>MSAPHYVVAYGGDERSKVALRTGADLARSLGAVLDIVLVVRADTPFGAAYPPAPDIESLVEHQAKGWLEEARASVPSGVPVETHIRHHRSVAQGILEAAADLDARLVVVGTASGGGPGFTVGPVATQLLHASPVPVALVPRRHESPGLLERIYCAVGTRPGAQLVVRESVEAARRAGLDLHLVSLLEIDEHDGAQESARRRATELIATAAKDFTDGRARVEIGQGRTMKQAVESIAWDPRGVLLVGSSRLAPGRRTFLGTTAARILRHLPIPMVVVPHTDGEPR</sequence>
<evidence type="ECO:0000313" key="3">
    <source>
        <dbReference type="EMBL" id="MEU3555854.1"/>
    </source>
</evidence>
<comment type="similarity">
    <text evidence="1">Belongs to the universal stress protein A family.</text>
</comment>
<evidence type="ECO:0000313" key="4">
    <source>
        <dbReference type="Proteomes" id="UP001550850"/>
    </source>
</evidence>
<feature type="domain" description="UspA" evidence="2">
    <location>
        <begin position="7"/>
        <end position="140"/>
    </location>
</feature>
<gene>
    <name evidence="3" type="ORF">AB0E65_16815</name>
</gene>
<comment type="caution">
    <text evidence="3">The sequence shown here is derived from an EMBL/GenBank/DDBJ whole genome shotgun (WGS) entry which is preliminary data.</text>
</comment>
<evidence type="ECO:0000259" key="2">
    <source>
        <dbReference type="Pfam" id="PF00582"/>
    </source>
</evidence>
<reference evidence="3 4" key="1">
    <citation type="submission" date="2024-06" db="EMBL/GenBank/DDBJ databases">
        <title>The Natural Products Discovery Center: Release of the First 8490 Sequenced Strains for Exploring Actinobacteria Biosynthetic Diversity.</title>
        <authorList>
            <person name="Kalkreuter E."/>
            <person name="Kautsar S.A."/>
            <person name="Yang D."/>
            <person name="Bader C.D."/>
            <person name="Teijaro C.N."/>
            <person name="Fluegel L."/>
            <person name="Davis C.M."/>
            <person name="Simpson J.R."/>
            <person name="Lauterbach L."/>
            <person name="Steele A.D."/>
            <person name="Gui C."/>
            <person name="Meng S."/>
            <person name="Li G."/>
            <person name="Viehrig K."/>
            <person name="Ye F."/>
            <person name="Su P."/>
            <person name="Kiefer A.F."/>
            <person name="Nichols A."/>
            <person name="Cepeda A.J."/>
            <person name="Yan W."/>
            <person name="Fan B."/>
            <person name="Jiang Y."/>
            <person name="Adhikari A."/>
            <person name="Zheng C.-J."/>
            <person name="Schuster L."/>
            <person name="Cowan T.M."/>
            <person name="Smanski M.J."/>
            <person name="Chevrette M.G."/>
            <person name="De Carvalho L.P.S."/>
            <person name="Shen B."/>
        </authorList>
    </citation>
    <scope>NUCLEOTIDE SEQUENCE [LARGE SCALE GENOMIC DNA]</scope>
    <source>
        <strain evidence="3 4">NPDC038104</strain>
    </source>
</reference>
<feature type="domain" description="UspA" evidence="2">
    <location>
        <begin position="150"/>
        <end position="277"/>
    </location>
</feature>
<keyword evidence="4" id="KW-1185">Reference proteome</keyword>
<dbReference type="Gene3D" id="3.40.50.620">
    <property type="entry name" value="HUPs"/>
    <property type="match status" value="2"/>
</dbReference>
<proteinExistence type="inferred from homology"/>
<dbReference type="InterPro" id="IPR014729">
    <property type="entry name" value="Rossmann-like_a/b/a_fold"/>
</dbReference>
<dbReference type="CDD" id="cd00293">
    <property type="entry name" value="USP-like"/>
    <property type="match status" value="2"/>
</dbReference>
<dbReference type="InterPro" id="IPR006016">
    <property type="entry name" value="UspA"/>
</dbReference>
<dbReference type="Pfam" id="PF00582">
    <property type="entry name" value="Usp"/>
    <property type="match status" value="2"/>
</dbReference>
<dbReference type="RefSeq" id="WP_108953139.1">
    <property type="nucleotide sequence ID" value="NZ_BEVZ01000002.1"/>
</dbReference>
<protein>
    <submittedName>
        <fullName evidence="3">Universal stress protein</fullName>
    </submittedName>
</protein>
<dbReference type="EMBL" id="JBEZUR010000024">
    <property type="protein sequence ID" value="MEU3555854.1"/>
    <property type="molecule type" value="Genomic_DNA"/>
</dbReference>
<name>A0ABV2YJE0_9ACTN</name>
<dbReference type="PANTHER" id="PTHR46268:SF15">
    <property type="entry name" value="UNIVERSAL STRESS PROTEIN HP_0031"/>
    <property type="match status" value="1"/>
</dbReference>
<dbReference type="SUPFAM" id="SSF52402">
    <property type="entry name" value="Adenine nucleotide alpha hydrolases-like"/>
    <property type="match status" value="2"/>
</dbReference>
<dbReference type="Proteomes" id="UP001550850">
    <property type="component" value="Unassembled WGS sequence"/>
</dbReference>
<evidence type="ECO:0000256" key="1">
    <source>
        <dbReference type="ARBA" id="ARBA00008791"/>
    </source>
</evidence>
<accession>A0ABV2YJE0</accession>
<organism evidence="3 4">
    <name type="scientific">Streptomyces fragilis</name>
    <dbReference type="NCBI Taxonomy" id="67301"/>
    <lineage>
        <taxon>Bacteria</taxon>
        <taxon>Bacillati</taxon>
        <taxon>Actinomycetota</taxon>
        <taxon>Actinomycetes</taxon>
        <taxon>Kitasatosporales</taxon>
        <taxon>Streptomycetaceae</taxon>
        <taxon>Streptomyces</taxon>
    </lineage>
</organism>